<proteinExistence type="predicted"/>
<dbReference type="Proteomes" id="UP000796761">
    <property type="component" value="Unassembled WGS sequence"/>
</dbReference>
<name>A0A8K1G284_9PASS</name>
<sequence length="257" mass="27227">MSQLSSTLRRYVDSSRYTETTYSKVPGGYSSYSSYGSALSTPYADSDRIGFKASYLPSPRYHPAGGLSPTGGYDGSRLYPDPSIRLSPSYIRAQPRPPGAGLSGGSCYTFTGSPGSPTGYLPSAAPLSRHKSISHSDLAREFSALHTSDSSYPPAAGALSARSRPELGNLQGLYQAAAHSDYVRGYLERKSHHGGFSGPSQATLPPSGTRCASQPCERSDEHCDLSAQEPTIGKVTRAGWALILLAQLVCLVLAVPQ</sequence>
<dbReference type="OrthoDB" id="265306at2759"/>
<protein>
    <submittedName>
        <fullName evidence="2">Uncharacterized protein</fullName>
    </submittedName>
</protein>
<evidence type="ECO:0000256" key="1">
    <source>
        <dbReference type="SAM" id="MobiDB-lite"/>
    </source>
</evidence>
<feature type="region of interest" description="Disordered" evidence="1">
    <location>
        <begin position="193"/>
        <end position="215"/>
    </location>
</feature>
<organism evidence="2 3">
    <name type="scientific">Zosterops borbonicus</name>
    <dbReference type="NCBI Taxonomy" id="364589"/>
    <lineage>
        <taxon>Eukaryota</taxon>
        <taxon>Metazoa</taxon>
        <taxon>Chordata</taxon>
        <taxon>Craniata</taxon>
        <taxon>Vertebrata</taxon>
        <taxon>Euteleostomi</taxon>
        <taxon>Archelosauria</taxon>
        <taxon>Archosauria</taxon>
        <taxon>Dinosauria</taxon>
        <taxon>Saurischia</taxon>
        <taxon>Theropoda</taxon>
        <taxon>Coelurosauria</taxon>
        <taxon>Aves</taxon>
        <taxon>Neognathae</taxon>
        <taxon>Neoaves</taxon>
        <taxon>Telluraves</taxon>
        <taxon>Australaves</taxon>
        <taxon>Passeriformes</taxon>
        <taxon>Sylvioidea</taxon>
        <taxon>Zosteropidae</taxon>
        <taxon>Zosterops</taxon>
    </lineage>
</organism>
<gene>
    <name evidence="2" type="ORF">HGM15179_016742</name>
</gene>
<dbReference type="AlphaFoldDB" id="A0A8K1G284"/>
<accession>A0A8K1G284</accession>
<comment type="caution">
    <text evidence="2">The sequence shown here is derived from an EMBL/GenBank/DDBJ whole genome shotgun (WGS) entry which is preliminary data.</text>
</comment>
<reference evidence="2" key="1">
    <citation type="submission" date="2019-04" db="EMBL/GenBank/DDBJ databases">
        <title>Genome assembly of Zosterops borbonicus 15179.</title>
        <authorList>
            <person name="Leroy T."/>
            <person name="Anselmetti Y."/>
            <person name="Tilak M.-K."/>
            <person name="Nabholz B."/>
        </authorList>
    </citation>
    <scope>NUCLEOTIDE SEQUENCE</scope>
    <source>
        <strain evidence="2">HGM_15179</strain>
        <tissue evidence="2">Muscle</tissue>
    </source>
</reference>
<evidence type="ECO:0000313" key="2">
    <source>
        <dbReference type="EMBL" id="TRZ10348.1"/>
    </source>
</evidence>
<evidence type="ECO:0000313" key="3">
    <source>
        <dbReference type="Proteomes" id="UP000796761"/>
    </source>
</evidence>
<feature type="compositionally biased region" description="Polar residues" evidence="1">
    <location>
        <begin position="198"/>
        <end position="212"/>
    </location>
</feature>
<keyword evidence="3" id="KW-1185">Reference proteome</keyword>
<dbReference type="EMBL" id="SWJQ01000879">
    <property type="protein sequence ID" value="TRZ10348.1"/>
    <property type="molecule type" value="Genomic_DNA"/>
</dbReference>